<evidence type="ECO:0000256" key="2">
    <source>
        <dbReference type="ARBA" id="ARBA00022112"/>
    </source>
</evidence>
<comment type="similarity">
    <text evidence="1">Belongs to the GTP cyclohydrolase I type 2/NIF3 family.</text>
</comment>
<keyword evidence="3 4" id="KW-0479">Metal-binding</keyword>
<proteinExistence type="inferred from homology"/>
<name>A0A810Q471_9FIRM</name>
<evidence type="ECO:0000313" key="6">
    <source>
        <dbReference type="Proteomes" id="UP000681035"/>
    </source>
</evidence>
<sequence length="260" mass="28722">MVTVNDVTQMMFRWAPPELAMDWDNVGLLVGRGDREVHRVLVALDVSPDVAAEAAETGTDLIVSHHPVMNIRWHAQQMQTLREDTRLGGLLTELVKRDISAMCMHTNLDAAEGGVNDCLACTLGLQDTKPLNEEKIGRIGTLSCEKPLEQFLSDVVKSLSCNGLRYRDGGRPVHRVAVGGGACGEYIPQAIAQGCDTFVTSDLRYNDFLDTQGLNLIDAGHFPTEDVVCQEIVRRLRETFPELEVTKSAVHGDAVKFYMR</sequence>
<dbReference type="Proteomes" id="UP000681035">
    <property type="component" value="Chromosome"/>
</dbReference>
<evidence type="ECO:0000256" key="4">
    <source>
        <dbReference type="PIRSR" id="PIRSR602678-1"/>
    </source>
</evidence>
<reference evidence="5" key="1">
    <citation type="submission" date="2020-09" db="EMBL/GenBank/DDBJ databases">
        <title>New species isolated from human feces.</title>
        <authorList>
            <person name="Kitahara M."/>
            <person name="Shigeno Y."/>
            <person name="Shime M."/>
            <person name="Matsumoto Y."/>
            <person name="Nakamura S."/>
            <person name="Motooka D."/>
            <person name="Fukuoka S."/>
            <person name="Nishikawa H."/>
            <person name="Benno Y."/>
        </authorList>
    </citation>
    <scope>NUCLEOTIDE SEQUENCE</scope>
    <source>
        <strain evidence="5">MM50</strain>
    </source>
</reference>
<dbReference type="AlphaFoldDB" id="A0A810Q471"/>
<dbReference type="FunFam" id="3.40.1390.30:FF:000001">
    <property type="entry name" value="GTP cyclohydrolase 1 type 2"/>
    <property type="match status" value="1"/>
</dbReference>
<feature type="binding site" evidence="4">
    <location>
        <position position="225"/>
    </location>
    <ligand>
        <name>a divalent metal cation</name>
        <dbReference type="ChEBI" id="CHEBI:60240"/>
        <label>1</label>
    </ligand>
</feature>
<protein>
    <recommendedName>
        <fullName evidence="2">GTP cyclohydrolase 1 type 2 homolog</fullName>
    </recommendedName>
</protein>
<dbReference type="GO" id="GO:0005737">
    <property type="term" value="C:cytoplasm"/>
    <property type="evidence" value="ECO:0007669"/>
    <property type="project" value="TreeGrafter"/>
</dbReference>
<dbReference type="PANTHER" id="PTHR13799:SF14">
    <property type="entry name" value="GTP CYCLOHYDROLASE 1 TYPE 2 HOMOLOG"/>
    <property type="match status" value="1"/>
</dbReference>
<keyword evidence="6" id="KW-1185">Reference proteome</keyword>
<gene>
    <name evidence="5" type="ORF">MM50RIKEN_07950</name>
</gene>
<feature type="binding site" evidence="4">
    <location>
        <position position="109"/>
    </location>
    <ligand>
        <name>a divalent metal cation</name>
        <dbReference type="ChEBI" id="CHEBI:60240"/>
        <label>1</label>
    </ligand>
</feature>
<feature type="binding site" evidence="4">
    <location>
        <position position="221"/>
    </location>
    <ligand>
        <name>a divalent metal cation</name>
        <dbReference type="ChEBI" id="CHEBI:60240"/>
        <label>1</label>
    </ligand>
</feature>
<dbReference type="KEGG" id="vcop:MM50RIKEN_07950"/>
<evidence type="ECO:0000256" key="3">
    <source>
        <dbReference type="ARBA" id="ARBA00022723"/>
    </source>
</evidence>
<dbReference type="EMBL" id="AP023418">
    <property type="protein sequence ID" value="BCK81032.1"/>
    <property type="molecule type" value="Genomic_DNA"/>
</dbReference>
<dbReference type="Pfam" id="PF01784">
    <property type="entry name" value="DUF34_NIF3"/>
    <property type="match status" value="1"/>
</dbReference>
<dbReference type="Gene3D" id="3.40.1390.30">
    <property type="entry name" value="NIF3 (NGG1p interacting factor 3)-like"/>
    <property type="match status" value="2"/>
</dbReference>
<feature type="binding site" evidence="4">
    <location>
        <position position="66"/>
    </location>
    <ligand>
        <name>a divalent metal cation</name>
        <dbReference type="ChEBI" id="CHEBI:60240"/>
        <label>1</label>
    </ligand>
</feature>
<accession>A0A810Q471</accession>
<dbReference type="SUPFAM" id="SSF102705">
    <property type="entry name" value="NIF3 (NGG1p interacting factor 3)-like"/>
    <property type="match status" value="1"/>
</dbReference>
<feature type="binding site" evidence="4">
    <location>
        <position position="65"/>
    </location>
    <ligand>
        <name>a divalent metal cation</name>
        <dbReference type="ChEBI" id="CHEBI:60240"/>
        <label>1</label>
    </ligand>
</feature>
<evidence type="ECO:0000256" key="1">
    <source>
        <dbReference type="ARBA" id="ARBA00006964"/>
    </source>
</evidence>
<dbReference type="InterPro" id="IPR036069">
    <property type="entry name" value="DUF34/NIF3_sf"/>
</dbReference>
<organism evidence="5 6">
    <name type="scientific">Vescimonas coprocola</name>
    <dbReference type="NCBI Taxonomy" id="2714355"/>
    <lineage>
        <taxon>Bacteria</taxon>
        <taxon>Bacillati</taxon>
        <taxon>Bacillota</taxon>
        <taxon>Clostridia</taxon>
        <taxon>Eubacteriales</taxon>
        <taxon>Oscillospiraceae</taxon>
        <taxon>Vescimonas</taxon>
    </lineage>
</organism>
<dbReference type="InterPro" id="IPR002678">
    <property type="entry name" value="DUF34/NIF3"/>
</dbReference>
<evidence type="ECO:0000313" key="5">
    <source>
        <dbReference type="EMBL" id="BCK81032.1"/>
    </source>
</evidence>
<dbReference type="NCBIfam" id="TIGR00486">
    <property type="entry name" value="YbgI_SA1388"/>
    <property type="match status" value="1"/>
</dbReference>
<dbReference type="RefSeq" id="WP_213541839.1">
    <property type="nucleotide sequence ID" value="NZ_AP023418.1"/>
</dbReference>
<dbReference type="GO" id="GO:0046872">
    <property type="term" value="F:metal ion binding"/>
    <property type="evidence" value="ECO:0007669"/>
    <property type="project" value="UniProtKB-KW"/>
</dbReference>
<dbReference type="PANTHER" id="PTHR13799">
    <property type="entry name" value="NGG1 INTERACTING FACTOR 3"/>
    <property type="match status" value="1"/>
</dbReference>